<comment type="function">
    <text evidence="5">Could be a nuclease involved in processing of the 5'-end of pre-16S rRNA.</text>
</comment>
<dbReference type="InterPro" id="IPR005227">
    <property type="entry name" value="YqgF"/>
</dbReference>
<evidence type="ECO:0000313" key="7">
    <source>
        <dbReference type="EMBL" id="OXE45625.1"/>
    </source>
</evidence>
<dbReference type="EC" id="3.1.-.-" evidence="5"/>
<dbReference type="PANTHER" id="PTHR33317:SF4">
    <property type="entry name" value="POLYNUCLEOTIDYL TRANSFERASE, RIBONUCLEASE H-LIKE SUPERFAMILY PROTEIN"/>
    <property type="match status" value="1"/>
</dbReference>
<dbReference type="HAMAP" id="MF_00651">
    <property type="entry name" value="Nuclease_YqgF"/>
    <property type="match status" value="1"/>
</dbReference>
<feature type="domain" description="YqgF/RNase H-like" evidence="6">
    <location>
        <begin position="20"/>
        <end position="120"/>
    </location>
</feature>
<dbReference type="GO" id="GO:0000967">
    <property type="term" value="P:rRNA 5'-end processing"/>
    <property type="evidence" value="ECO:0007669"/>
    <property type="project" value="UniProtKB-UniRule"/>
</dbReference>
<dbReference type="GO" id="GO:0016788">
    <property type="term" value="F:hydrolase activity, acting on ester bonds"/>
    <property type="evidence" value="ECO:0007669"/>
    <property type="project" value="UniProtKB-UniRule"/>
</dbReference>
<dbReference type="InterPro" id="IPR037027">
    <property type="entry name" value="YqgF/RNaseH-like_dom_sf"/>
</dbReference>
<dbReference type="GeneID" id="78362087"/>
<dbReference type="EMBL" id="NHMP01000008">
    <property type="protein sequence ID" value="OXE45625.1"/>
    <property type="molecule type" value="Genomic_DNA"/>
</dbReference>
<sequence>MLKENSSLPRKVVEKLSEDSIILAFDYGLARIGVAIGNTVVKDSRPLTIIHWKKNQEKWKQITQIMEDWKPALVVVGVPRHKDGAPNSMTPVCENFANQINGRFNVYVARVDERFSSVEVEEGSDDYIDDLAAQVILEQWFRENFIDNVN</sequence>
<reference evidence="8" key="1">
    <citation type="submission" date="2017-05" db="EMBL/GenBank/DDBJ databases">
        <title>Improved OligoMM genomes.</title>
        <authorList>
            <person name="Garzetti D."/>
        </authorList>
    </citation>
    <scope>NUCLEOTIDE SEQUENCE [LARGE SCALE GENOMIC DNA]</scope>
    <source>
        <strain evidence="8">YL45</strain>
    </source>
</reference>
<dbReference type="Pfam" id="PF03652">
    <property type="entry name" value="RuvX"/>
    <property type="match status" value="1"/>
</dbReference>
<protein>
    <recommendedName>
        <fullName evidence="5">Putative pre-16S rRNA nuclease</fullName>
        <ecNumber evidence="5">3.1.-.-</ecNumber>
    </recommendedName>
</protein>
<evidence type="ECO:0000313" key="8">
    <source>
        <dbReference type="Proteomes" id="UP000214610"/>
    </source>
</evidence>
<evidence type="ECO:0000259" key="6">
    <source>
        <dbReference type="SMART" id="SM00732"/>
    </source>
</evidence>
<comment type="similarity">
    <text evidence="5">Belongs to the YqgF HJR family.</text>
</comment>
<dbReference type="CDD" id="cd16964">
    <property type="entry name" value="YqgF"/>
    <property type="match status" value="1"/>
</dbReference>
<dbReference type="NCBIfam" id="TIGR00250">
    <property type="entry name" value="RNAse_H_YqgF"/>
    <property type="match status" value="1"/>
</dbReference>
<keyword evidence="2 5" id="KW-0690">Ribosome biogenesis</keyword>
<dbReference type="PANTHER" id="PTHR33317">
    <property type="entry name" value="POLYNUCLEOTIDYL TRANSFERASE, RIBONUCLEASE H-LIKE SUPERFAMILY PROTEIN"/>
    <property type="match status" value="1"/>
</dbReference>
<organism evidence="7 8">
    <name type="scientific">Turicimonas muris</name>
    <dbReference type="NCBI Taxonomy" id="1796652"/>
    <lineage>
        <taxon>Bacteria</taxon>
        <taxon>Pseudomonadati</taxon>
        <taxon>Pseudomonadota</taxon>
        <taxon>Betaproteobacteria</taxon>
        <taxon>Burkholderiales</taxon>
        <taxon>Sutterellaceae</taxon>
        <taxon>Turicimonas</taxon>
    </lineage>
</organism>
<dbReference type="InterPro" id="IPR006641">
    <property type="entry name" value="YqgF/RNaseH-like_dom"/>
</dbReference>
<accession>A0A227KDK9</accession>
<name>A0A227KDK9_9BURK</name>
<evidence type="ECO:0000256" key="5">
    <source>
        <dbReference type="HAMAP-Rule" id="MF_00651"/>
    </source>
</evidence>
<dbReference type="SMART" id="SM00732">
    <property type="entry name" value="YqgFc"/>
    <property type="match status" value="1"/>
</dbReference>
<dbReference type="InterPro" id="IPR012337">
    <property type="entry name" value="RNaseH-like_sf"/>
</dbReference>
<dbReference type="Gene3D" id="3.30.420.140">
    <property type="entry name" value="YqgF/RNase H-like domain"/>
    <property type="match status" value="1"/>
</dbReference>
<keyword evidence="1 5" id="KW-0963">Cytoplasm</keyword>
<proteinExistence type="inferred from homology"/>
<evidence type="ECO:0000256" key="1">
    <source>
        <dbReference type="ARBA" id="ARBA00022490"/>
    </source>
</evidence>
<gene>
    <name evidence="7" type="ORF">ADH67_10755</name>
</gene>
<dbReference type="SUPFAM" id="SSF53098">
    <property type="entry name" value="Ribonuclease H-like"/>
    <property type="match status" value="1"/>
</dbReference>
<evidence type="ECO:0000256" key="3">
    <source>
        <dbReference type="ARBA" id="ARBA00022722"/>
    </source>
</evidence>
<keyword evidence="4 5" id="KW-0378">Hydrolase</keyword>
<dbReference type="GO" id="GO:0004518">
    <property type="term" value="F:nuclease activity"/>
    <property type="evidence" value="ECO:0007669"/>
    <property type="project" value="UniProtKB-KW"/>
</dbReference>
<dbReference type="GO" id="GO:0005829">
    <property type="term" value="C:cytosol"/>
    <property type="evidence" value="ECO:0007669"/>
    <property type="project" value="TreeGrafter"/>
</dbReference>
<dbReference type="Proteomes" id="UP000214610">
    <property type="component" value="Unassembled WGS sequence"/>
</dbReference>
<comment type="subcellular location">
    <subcellularLocation>
        <location evidence="5">Cytoplasm</location>
    </subcellularLocation>
</comment>
<keyword evidence="3 5" id="KW-0540">Nuclease</keyword>
<evidence type="ECO:0000256" key="2">
    <source>
        <dbReference type="ARBA" id="ARBA00022517"/>
    </source>
</evidence>
<dbReference type="AlphaFoldDB" id="A0A227KDK9"/>
<evidence type="ECO:0000256" key="4">
    <source>
        <dbReference type="ARBA" id="ARBA00022801"/>
    </source>
</evidence>
<dbReference type="RefSeq" id="WP_084081522.1">
    <property type="nucleotide sequence ID" value="NZ_CAJTBZ010000003.1"/>
</dbReference>
<comment type="caution">
    <text evidence="7">The sequence shown here is derived from an EMBL/GenBank/DDBJ whole genome shotgun (WGS) entry which is preliminary data.</text>
</comment>
<keyword evidence="8" id="KW-1185">Reference proteome</keyword>